<accession>A0ABR2IIT6</accession>
<gene>
    <name evidence="1" type="ORF">M9Y10_011187</name>
</gene>
<sequence>MNENKIDKEVNSFSQKFGSIAAQARYIISSSIINAWNSIKIETLQNGFISNIRVRQTNE</sequence>
<dbReference type="EMBL" id="JAPFFF010000017">
    <property type="protein sequence ID" value="KAK8863501.1"/>
    <property type="molecule type" value="Genomic_DNA"/>
</dbReference>
<comment type="caution">
    <text evidence="1">The sequence shown here is derived from an EMBL/GenBank/DDBJ whole genome shotgun (WGS) entry which is preliminary data.</text>
</comment>
<keyword evidence="2" id="KW-1185">Reference proteome</keyword>
<name>A0ABR2IIT6_9EUKA</name>
<proteinExistence type="predicted"/>
<organism evidence="1 2">
    <name type="scientific">Tritrichomonas musculus</name>
    <dbReference type="NCBI Taxonomy" id="1915356"/>
    <lineage>
        <taxon>Eukaryota</taxon>
        <taxon>Metamonada</taxon>
        <taxon>Parabasalia</taxon>
        <taxon>Tritrichomonadida</taxon>
        <taxon>Tritrichomonadidae</taxon>
        <taxon>Tritrichomonas</taxon>
    </lineage>
</organism>
<evidence type="ECO:0000313" key="1">
    <source>
        <dbReference type="EMBL" id="KAK8863501.1"/>
    </source>
</evidence>
<dbReference type="Proteomes" id="UP001470230">
    <property type="component" value="Unassembled WGS sequence"/>
</dbReference>
<protein>
    <submittedName>
        <fullName evidence="1">Uncharacterized protein</fullName>
    </submittedName>
</protein>
<reference evidence="1 2" key="1">
    <citation type="submission" date="2024-04" db="EMBL/GenBank/DDBJ databases">
        <title>Tritrichomonas musculus Genome.</title>
        <authorList>
            <person name="Alves-Ferreira E."/>
            <person name="Grigg M."/>
            <person name="Lorenzi H."/>
            <person name="Galac M."/>
        </authorList>
    </citation>
    <scope>NUCLEOTIDE SEQUENCE [LARGE SCALE GENOMIC DNA]</scope>
    <source>
        <strain evidence="1 2">EAF2021</strain>
    </source>
</reference>
<evidence type="ECO:0000313" key="2">
    <source>
        <dbReference type="Proteomes" id="UP001470230"/>
    </source>
</evidence>